<keyword evidence="11" id="KW-1185">Reference proteome</keyword>
<feature type="non-terminal residue" evidence="10">
    <location>
        <position position="156"/>
    </location>
</feature>
<keyword evidence="5 7" id="KW-0234">DNA repair</keyword>
<keyword evidence="6 7" id="KW-0539">Nucleus</keyword>
<keyword evidence="4 7" id="KW-0233">DNA recombination</keyword>
<dbReference type="AlphaFoldDB" id="A0AAW0W7J7"/>
<dbReference type="PANTHER" id="PTHR16140:SF0">
    <property type="entry name" value="NON-STRUCTURAL MAINTENANCE OF CHROMOSOMES ELEMENT 4"/>
    <property type="match status" value="1"/>
</dbReference>
<comment type="similarity">
    <text evidence="2 7">Belongs to the NSE4 family.</text>
</comment>
<name>A0AAW0W7J7_CHEQU</name>
<feature type="non-terminal residue" evidence="10">
    <location>
        <position position="1"/>
    </location>
</feature>
<dbReference type="Pfam" id="PF08743">
    <property type="entry name" value="Nse4_C"/>
    <property type="match status" value="1"/>
</dbReference>
<dbReference type="GO" id="GO:0006310">
    <property type="term" value="P:DNA recombination"/>
    <property type="evidence" value="ECO:0007669"/>
    <property type="project" value="UniProtKB-UniRule"/>
</dbReference>
<comment type="subcellular location">
    <subcellularLocation>
        <location evidence="1 7">Nucleus</location>
    </subcellularLocation>
</comment>
<evidence type="ECO:0000256" key="8">
    <source>
        <dbReference type="SAM" id="MobiDB-lite"/>
    </source>
</evidence>
<comment type="subunit">
    <text evidence="7">Component of the SMC5-SMC6 complex.</text>
</comment>
<dbReference type="EMBL" id="JARKIK010000083">
    <property type="protein sequence ID" value="KAK8725490.1"/>
    <property type="molecule type" value="Genomic_DNA"/>
</dbReference>
<feature type="compositionally biased region" description="Basic and acidic residues" evidence="8">
    <location>
        <begin position="36"/>
        <end position="50"/>
    </location>
</feature>
<dbReference type="InterPro" id="IPR014854">
    <property type="entry name" value="Nse4_C"/>
</dbReference>
<sequence>RFGRAVSSLYKRAVGIEPIYGALEWQRPKPAPRAAKKQDTEAGPKTKPHEMVSGSTGEERQTEEVTRIYKILDARFKENKKRPLCFFTFVVNPHSFMHTVENLFHTSFLFRDQYAVLTEDENGLPVIAPRQLSSASHTGGVSHQSVISLTKSDWKQ</sequence>
<feature type="region of interest" description="Disordered" evidence="8">
    <location>
        <begin position="27"/>
        <end position="61"/>
    </location>
</feature>
<evidence type="ECO:0000256" key="7">
    <source>
        <dbReference type="RuleBase" id="RU365071"/>
    </source>
</evidence>
<accession>A0AAW0W7J7</accession>
<proteinExistence type="inferred from homology"/>
<dbReference type="GO" id="GO:0005634">
    <property type="term" value="C:nucleus"/>
    <property type="evidence" value="ECO:0007669"/>
    <property type="project" value="UniProtKB-SubCell"/>
</dbReference>
<comment type="caution">
    <text evidence="10">The sequence shown here is derived from an EMBL/GenBank/DDBJ whole genome shotgun (WGS) entry which is preliminary data.</text>
</comment>
<evidence type="ECO:0000256" key="2">
    <source>
        <dbReference type="ARBA" id="ARBA00008997"/>
    </source>
</evidence>
<dbReference type="InterPro" id="IPR027786">
    <property type="entry name" value="Nse4/EID"/>
</dbReference>
<dbReference type="PANTHER" id="PTHR16140">
    <property type="entry name" value="NON-STRUCTURAL MAINTENANCE OF CHROMOSOMES ELEMENT 4"/>
    <property type="match status" value="1"/>
</dbReference>
<feature type="domain" description="Non-structural maintenance of chromosome element 4 C-terminal" evidence="9">
    <location>
        <begin position="84"/>
        <end position="156"/>
    </location>
</feature>
<dbReference type="GO" id="GO:0030915">
    <property type="term" value="C:Smc5-Smc6 complex"/>
    <property type="evidence" value="ECO:0007669"/>
    <property type="project" value="UniProtKB-UniRule"/>
</dbReference>
<evidence type="ECO:0000256" key="3">
    <source>
        <dbReference type="ARBA" id="ARBA00022763"/>
    </source>
</evidence>
<evidence type="ECO:0000259" key="9">
    <source>
        <dbReference type="Pfam" id="PF08743"/>
    </source>
</evidence>
<comment type="function">
    <text evidence="7">Component of the SMC5-SMC6 complex, that promotes sister chromatid alignment after DNA damage and facilitates double-stranded DNA breaks (DSBs) repair via homologous recombination between sister chromatids.</text>
</comment>
<reference evidence="10 11" key="1">
    <citation type="journal article" date="2024" name="BMC Genomics">
        <title>Genome assembly of redclaw crayfish (Cherax quadricarinatus) provides insights into its immune adaptation and hypoxia tolerance.</title>
        <authorList>
            <person name="Liu Z."/>
            <person name="Zheng J."/>
            <person name="Li H."/>
            <person name="Fang K."/>
            <person name="Wang S."/>
            <person name="He J."/>
            <person name="Zhou D."/>
            <person name="Weng S."/>
            <person name="Chi M."/>
            <person name="Gu Z."/>
            <person name="He J."/>
            <person name="Li F."/>
            <person name="Wang M."/>
        </authorList>
    </citation>
    <scope>NUCLEOTIDE SEQUENCE [LARGE SCALE GENOMIC DNA]</scope>
    <source>
        <strain evidence="10">ZL_2023a</strain>
    </source>
</reference>
<keyword evidence="3 7" id="KW-0227">DNA damage</keyword>
<dbReference type="GO" id="GO:0006281">
    <property type="term" value="P:DNA repair"/>
    <property type="evidence" value="ECO:0007669"/>
    <property type="project" value="UniProtKB-UniRule"/>
</dbReference>
<evidence type="ECO:0000256" key="6">
    <source>
        <dbReference type="ARBA" id="ARBA00023242"/>
    </source>
</evidence>
<protein>
    <recommendedName>
        <fullName evidence="7">Non-structural maintenance of chromosomes element 4</fullName>
    </recommendedName>
</protein>
<evidence type="ECO:0000256" key="5">
    <source>
        <dbReference type="ARBA" id="ARBA00023204"/>
    </source>
</evidence>
<evidence type="ECO:0000313" key="10">
    <source>
        <dbReference type="EMBL" id="KAK8725490.1"/>
    </source>
</evidence>
<evidence type="ECO:0000313" key="11">
    <source>
        <dbReference type="Proteomes" id="UP001445076"/>
    </source>
</evidence>
<dbReference type="Proteomes" id="UP001445076">
    <property type="component" value="Unassembled WGS sequence"/>
</dbReference>
<organism evidence="10 11">
    <name type="scientific">Cherax quadricarinatus</name>
    <name type="common">Australian red claw crayfish</name>
    <dbReference type="NCBI Taxonomy" id="27406"/>
    <lineage>
        <taxon>Eukaryota</taxon>
        <taxon>Metazoa</taxon>
        <taxon>Ecdysozoa</taxon>
        <taxon>Arthropoda</taxon>
        <taxon>Crustacea</taxon>
        <taxon>Multicrustacea</taxon>
        <taxon>Malacostraca</taxon>
        <taxon>Eumalacostraca</taxon>
        <taxon>Eucarida</taxon>
        <taxon>Decapoda</taxon>
        <taxon>Pleocyemata</taxon>
        <taxon>Astacidea</taxon>
        <taxon>Parastacoidea</taxon>
        <taxon>Parastacidae</taxon>
        <taxon>Cherax</taxon>
    </lineage>
</organism>
<gene>
    <name evidence="10" type="ORF">OTU49_010886</name>
</gene>
<evidence type="ECO:0000256" key="1">
    <source>
        <dbReference type="ARBA" id="ARBA00004123"/>
    </source>
</evidence>
<evidence type="ECO:0000256" key="4">
    <source>
        <dbReference type="ARBA" id="ARBA00023172"/>
    </source>
</evidence>